<organism evidence="1 2">
    <name type="scientific">Durusdinium trenchii</name>
    <dbReference type="NCBI Taxonomy" id="1381693"/>
    <lineage>
        <taxon>Eukaryota</taxon>
        <taxon>Sar</taxon>
        <taxon>Alveolata</taxon>
        <taxon>Dinophyceae</taxon>
        <taxon>Suessiales</taxon>
        <taxon>Symbiodiniaceae</taxon>
        <taxon>Durusdinium</taxon>
    </lineage>
</organism>
<protein>
    <submittedName>
        <fullName evidence="1">Uncharacterized protein</fullName>
    </submittedName>
</protein>
<dbReference type="EMBL" id="CAXAMM010009968">
    <property type="protein sequence ID" value="CAK9021856.1"/>
    <property type="molecule type" value="Genomic_DNA"/>
</dbReference>
<sequence length="679" mass="75352">MCKFGPSPTCGRILAYCKDQVTSFRERTGGIRLCVFKIGVTADPVSRYQLYLKMGFTAMWLIAASNSVDLVHMLEAALVSEFHQHVGCRNKGGSGGEGALNRTPCAPPPYYVYVTGGRADQPRAAPCNHLVQLAQAEVAANPQASQVMRQFSRIRVEDAERGVHKLFCEKGYSCPVRVDGVDLGPGKLKKFPYIKLSTWMQHLMDTKRLSRQMVGVSSISKMKSVLKEFWQRQKMIRPNHGVFRLAESGALVLDQHRAPLRRNGMGLNFLGKTWSTNFIFTAVLKTVTAENPDVLDQLIKVYAADVEMLMTQGLSTKDGLHQFWFIHLGSKGDLPALQKLAGFKRSFAHVPRGPSSRKACKGVCFLCDAGQEADASAGLAAIPYEDVSPGASWVATCGQNPAWESTPSILAGLPLDVQMQIDFFRTDLWHNAHLGVLKHHVASAWVAIIESDLECLPAGSVDAKFEWVTRLYRSYFTSAPFVTEISRDTLCFPASTASPVGKWSKGQASTEMMHFLDHFCQTHIAGKTRDRLLLAIADGTHAFNMAMATLYSSGFWLRKERAKLLGSLFYKFLALYVTCASITLSQRKRRFALVPKVHMIAHAAHQLMLQSSGAEWVENPLSTTNQMQEDWIGRPARISRRVSIRSIHTSLLMRSLIVYQESLLNADSDPRGMDASSDL</sequence>
<accession>A0ABP0K507</accession>
<proteinExistence type="predicted"/>
<evidence type="ECO:0000313" key="1">
    <source>
        <dbReference type="EMBL" id="CAK9021856.1"/>
    </source>
</evidence>
<gene>
    <name evidence="1" type="ORF">SCF082_LOCUS15524</name>
</gene>
<dbReference type="Proteomes" id="UP001642464">
    <property type="component" value="Unassembled WGS sequence"/>
</dbReference>
<evidence type="ECO:0000313" key="2">
    <source>
        <dbReference type="Proteomes" id="UP001642464"/>
    </source>
</evidence>
<reference evidence="1 2" key="1">
    <citation type="submission" date="2024-02" db="EMBL/GenBank/DDBJ databases">
        <authorList>
            <person name="Chen Y."/>
            <person name="Shah S."/>
            <person name="Dougan E. K."/>
            <person name="Thang M."/>
            <person name="Chan C."/>
        </authorList>
    </citation>
    <scope>NUCLEOTIDE SEQUENCE [LARGE SCALE GENOMIC DNA]</scope>
</reference>
<comment type="caution">
    <text evidence="1">The sequence shown here is derived from an EMBL/GenBank/DDBJ whole genome shotgun (WGS) entry which is preliminary data.</text>
</comment>
<keyword evidence="2" id="KW-1185">Reference proteome</keyword>
<name>A0ABP0K507_9DINO</name>